<feature type="region of interest" description="Disordered" evidence="1">
    <location>
        <begin position="1"/>
        <end position="20"/>
    </location>
</feature>
<feature type="compositionally biased region" description="Basic and acidic residues" evidence="1">
    <location>
        <begin position="90"/>
        <end position="103"/>
    </location>
</feature>
<dbReference type="Proteomes" id="UP001432027">
    <property type="component" value="Unassembled WGS sequence"/>
</dbReference>
<reference evidence="2" key="1">
    <citation type="submission" date="2023-10" db="EMBL/GenBank/DDBJ databases">
        <title>Genome assembly of Pristionchus species.</title>
        <authorList>
            <person name="Yoshida K."/>
            <person name="Sommer R.J."/>
        </authorList>
    </citation>
    <scope>NUCLEOTIDE SEQUENCE</scope>
    <source>
        <strain evidence="2">RS0144</strain>
    </source>
</reference>
<gene>
    <name evidence="2" type="ORF">PENTCL1PPCAC_6796</name>
</gene>
<evidence type="ECO:0000256" key="1">
    <source>
        <dbReference type="SAM" id="MobiDB-lite"/>
    </source>
</evidence>
<feature type="compositionally biased region" description="Acidic residues" evidence="1">
    <location>
        <begin position="104"/>
        <end position="117"/>
    </location>
</feature>
<dbReference type="EMBL" id="BTSX01000002">
    <property type="protein sequence ID" value="GMS84621.1"/>
    <property type="molecule type" value="Genomic_DNA"/>
</dbReference>
<evidence type="ECO:0000313" key="3">
    <source>
        <dbReference type="Proteomes" id="UP001432027"/>
    </source>
</evidence>
<feature type="non-terminal residue" evidence="2">
    <location>
        <position position="1"/>
    </location>
</feature>
<accession>A0AAV5SYL0</accession>
<feature type="compositionally biased region" description="Acidic residues" evidence="1">
    <location>
        <begin position="78"/>
        <end position="89"/>
    </location>
</feature>
<dbReference type="AlphaFoldDB" id="A0AAV5SYL0"/>
<evidence type="ECO:0000313" key="2">
    <source>
        <dbReference type="EMBL" id="GMS84621.1"/>
    </source>
</evidence>
<name>A0AAV5SYL0_9BILA</name>
<protein>
    <submittedName>
        <fullName evidence="2">Uncharacterized protein</fullName>
    </submittedName>
</protein>
<proteinExistence type="predicted"/>
<keyword evidence="3" id="KW-1185">Reference proteome</keyword>
<sequence length="117" mass="13679">SARRKRARLRSPSPHPDVGDRLLRSTVEQEIVVNVYHRTGFDPIKKEKVKESEEEIEQEEHMLAFMKTYVAVPRMDEAVEDEEEDEDVEDRLSEMDDETRLNEVDGEEDDASEEEDS</sequence>
<feature type="region of interest" description="Disordered" evidence="1">
    <location>
        <begin position="74"/>
        <end position="117"/>
    </location>
</feature>
<comment type="caution">
    <text evidence="2">The sequence shown here is derived from an EMBL/GenBank/DDBJ whole genome shotgun (WGS) entry which is preliminary data.</text>
</comment>
<organism evidence="2 3">
    <name type="scientific">Pristionchus entomophagus</name>
    <dbReference type="NCBI Taxonomy" id="358040"/>
    <lineage>
        <taxon>Eukaryota</taxon>
        <taxon>Metazoa</taxon>
        <taxon>Ecdysozoa</taxon>
        <taxon>Nematoda</taxon>
        <taxon>Chromadorea</taxon>
        <taxon>Rhabditida</taxon>
        <taxon>Rhabditina</taxon>
        <taxon>Diplogasteromorpha</taxon>
        <taxon>Diplogasteroidea</taxon>
        <taxon>Neodiplogasteridae</taxon>
        <taxon>Pristionchus</taxon>
    </lineage>
</organism>